<protein>
    <submittedName>
        <fullName evidence="6">Metallo-beta-lactamase superfamily protein</fullName>
    </submittedName>
</protein>
<dbReference type="Gene3D" id="3.60.15.10">
    <property type="entry name" value="Ribonuclease Z/Hydroxyacylglutathione hydrolase-like"/>
    <property type="match status" value="1"/>
</dbReference>
<dbReference type="Proteomes" id="UP000293874">
    <property type="component" value="Unassembled WGS sequence"/>
</dbReference>
<feature type="domain" description="Metallo-beta-lactamase" evidence="5">
    <location>
        <begin position="40"/>
        <end position="239"/>
    </location>
</feature>
<comment type="similarity">
    <text evidence="1">Belongs to the metallo-beta-lactamase superfamily.</text>
</comment>
<dbReference type="SUPFAM" id="SSF56281">
    <property type="entry name" value="Metallo-hydrolase/oxidoreductase"/>
    <property type="match status" value="1"/>
</dbReference>
<organism evidence="6 7">
    <name type="scientific">Pseudobacter ginsenosidimutans</name>
    <dbReference type="NCBI Taxonomy" id="661488"/>
    <lineage>
        <taxon>Bacteria</taxon>
        <taxon>Pseudomonadati</taxon>
        <taxon>Bacteroidota</taxon>
        <taxon>Chitinophagia</taxon>
        <taxon>Chitinophagales</taxon>
        <taxon>Chitinophagaceae</taxon>
        <taxon>Pseudobacter</taxon>
    </lineage>
</organism>
<evidence type="ECO:0000256" key="1">
    <source>
        <dbReference type="ARBA" id="ARBA00007749"/>
    </source>
</evidence>
<keyword evidence="3" id="KW-0378">Hydrolase</keyword>
<evidence type="ECO:0000256" key="4">
    <source>
        <dbReference type="ARBA" id="ARBA00022833"/>
    </source>
</evidence>
<dbReference type="GO" id="GO:0046872">
    <property type="term" value="F:metal ion binding"/>
    <property type="evidence" value="ECO:0007669"/>
    <property type="project" value="UniProtKB-KW"/>
</dbReference>
<sequence>MKIIPLSEGSFTIDKSKLFVPFDLDNDDLQARPTGSLLVEVQPFVVITSEDILLLDTGLGFQKDGKLQLHRNLMEHGINPSEITKVLMSHLHKDHAGAVSDVHPTDASAPRQLSFPQAKYYVQRKEFEFAFETGFPSYITEELECLRDASQVQWLEDDGVIDGYIKYEVTGAHSPFHQVFRIVDGGETVFFGADDAPQLNQMKSKFVAKYDFDGKKAMELRKQWWEEGEQNKWTFLFYHDVKNPVYKF</sequence>
<reference evidence="6 7" key="1">
    <citation type="submission" date="2019-02" db="EMBL/GenBank/DDBJ databases">
        <title>Genomic Encyclopedia of Type Strains, Phase IV (KMG-IV): sequencing the most valuable type-strain genomes for metagenomic binning, comparative biology and taxonomic classification.</title>
        <authorList>
            <person name="Goeker M."/>
        </authorList>
    </citation>
    <scope>NUCLEOTIDE SEQUENCE [LARGE SCALE GENOMIC DNA]</scope>
    <source>
        <strain evidence="6 7">DSM 18116</strain>
    </source>
</reference>
<proteinExistence type="inferred from homology"/>
<dbReference type="AlphaFoldDB" id="A0A4Q7MU00"/>
<comment type="caution">
    <text evidence="6">The sequence shown here is derived from an EMBL/GenBank/DDBJ whole genome shotgun (WGS) entry which is preliminary data.</text>
</comment>
<keyword evidence="2" id="KW-0479">Metal-binding</keyword>
<dbReference type="Pfam" id="PF00753">
    <property type="entry name" value="Lactamase_B"/>
    <property type="match status" value="1"/>
</dbReference>
<keyword evidence="4" id="KW-0862">Zinc</keyword>
<name>A0A4Q7MU00_9BACT</name>
<dbReference type="PANTHER" id="PTHR42978">
    <property type="entry name" value="QUORUM-QUENCHING LACTONASE YTNP-RELATED-RELATED"/>
    <property type="match status" value="1"/>
</dbReference>
<accession>A0A4Q7MU00</accession>
<dbReference type="GO" id="GO:0016787">
    <property type="term" value="F:hydrolase activity"/>
    <property type="evidence" value="ECO:0007669"/>
    <property type="project" value="UniProtKB-KW"/>
</dbReference>
<dbReference type="InterPro" id="IPR001279">
    <property type="entry name" value="Metallo-B-lactamas"/>
</dbReference>
<evidence type="ECO:0000256" key="3">
    <source>
        <dbReference type="ARBA" id="ARBA00022801"/>
    </source>
</evidence>
<evidence type="ECO:0000313" key="7">
    <source>
        <dbReference type="Proteomes" id="UP000293874"/>
    </source>
</evidence>
<dbReference type="OrthoDB" id="9802897at2"/>
<dbReference type="InterPro" id="IPR051013">
    <property type="entry name" value="MBL_superfamily_lactonases"/>
</dbReference>
<evidence type="ECO:0000259" key="5">
    <source>
        <dbReference type="SMART" id="SM00849"/>
    </source>
</evidence>
<dbReference type="PANTHER" id="PTHR42978:SF6">
    <property type="entry name" value="QUORUM-QUENCHING LACTONASE YTNP-RELATED"/>
    <property type="match status" value="1"/>
</dbReference>
<gene>
    <name evidence="6" type="ORF">EV199_4275</name>
</gene>
<dbReference type="EMBL" id="SGXA01000002">
    <property type="protein sequence ID" value="RZS72356.1"/>
    <property type="molecule type" value="Genomic_DNA"/>
</dbReference>
<dbReference type="SMART" id="SM00849">
    <property type="entry name" value="Lactamase_B"/>
    <property type="match status" value="1"/>
</dbReference>
<keyword evidence="7" id="KW-1185">Reference proteome</keyword>
<evidence type="ECO:0000256" key="2">
    <source>
        <dbReference type="ARBA" id="ARBA00022723"/>
    </source>
</evidence>
<dbReference type="InterPro" id="IPR036866">
    <property type="entry name" value="RibonucZ/Hydroxyglut_hydro"/>
</dbReference>
<evidence type="ECO:0000313" key="6">
    <source>
        <dbReference type="EMBL" id="RZS72356.1"/>
    </source>
</evidence>
<dbReference type="RefSeq" id="WP_130542781.1">
    <property type="nucleotide sequence ID" value="NZ_CP042431.1"/>
</dbReference>